<dbReference type="AlphaFoldDB" id="A0A336MVD0"/>
<feature type="region of interest" description="Disordered" evidence="1">
    <location>
        <begin position="116"/>
        <end position="160"/>
    </location>
</feature>
<proteinExistence type="predicted"/>
<gene>
    <name evidence="4" type="primary">CSON007865</name>
</gene>
<protein>
    <submittedName>
        <fullName evidence="4">CSON007865 protein</fullName>
    </submittedName>
</protein>
<organism evidence="4">
    <name type="scientific">Culicoides sonorensis</name>
    <name type="common">Biting midge</name>
    <dbReference type="NCBI Taxonomy" id="179676"/>
    <lineage>
        <taxon>Eukaryota</taxon>
        <taxon>Metazoa</taxon>
        <taxon>Ecdysozoa</taxon>
        <taxon>Arthropoda</taxon>
        <taxon>Hexapoda</taxon>
        <taxon>Insecta</taxon>
        <taxon>Pterygota</taxon>
        <taxon>Neoptera</taxon>
        <taxon>Endopterygota</taxon>
        <taxon>Diptera</taxon>
        <taxon>Nematocera</taxon>
        <taxon>Chironomoidea</taxon>
        <taxon>Ceratopogonidae</taxon>
        <taxon>Ceratopogoninae</taxon>
        <taxon>Culicoides</taxon>
        <taxon>Monoculicoides</taxon>
    </lineage>
</organism>
<feature type="signal peptide" evidence="3">
    <location>
        <begin position="1"/>
        <end position="21"/>
    </location>
</feature>
<evidence type="ECO:0000256" key="2">
    <source>
        <dbReference type="SAM" id="Phobius"/>
    </source>
</evidence>
<feature type="compositionally biased region" description="Acidic residues" evidence="1">
    <location>
        <begin position="126"/>
        <end position="144"/>
    </location>
</feature>
<feature type="transmembrane region" description="Helical" evidence="2">
    <location>
        <begin position="231"/>
        <end position="250"/>
    </location>
</feature>
<feature type="chain" id="PRO_5016320060" evidence="3">
    <location>
        <begin position="22"/>
        <end position="308"/>
    </location>
</feature>
<keyword evidence="2" id="KW-0472">Membrane</keyword>
<sequence length="308" mass="34942">MFYRLLFCCLFIISQINDSYQEKSSLSLFLDGIECVAATQSWDCIKNKFSRSLEHWDETLKAEKEEFIGELDMELTNLTKRHARNLGASQEESPSEIITSALQDVDEISETISSELSGFTKKSDENADAESVDPSNDDDEETQTEEARQSGGSKGGKKGNKKKGGYYYYDDHDEHDDFEWYGKGKGKKGGYRGGGGKGKKKKGYMKIFMVGAALKAKLEMLLKLLSFHLQLKFFAIAAIGLIVNIARFWLDVKKGQAPQKVIYYEHAQHQHHYDEHAGGDDWSGGYWKRTNEPYQYNNGYDMIHDGKA</sequence>
<evidence type="ECO:0000256" key="3">
    <source>
        <dbReference type="SAM" id="SignalP"/>
    </source>
</evidence>
<dbReference type="OMA" id="HHYDEHA"/>
<dbReference type="EMBL" id="UFQT01002960">
    <property type="protein sequence ID" value="SSX34352.1"/>
    <property type="molecule type" value="Genomic_DNA"/>
</dbReference>
<evidence type="ECO:0000313" key="4">
    <source>
        <dbReference type="EMBL" id="SSX34352.1"/>
    </source>
</evidence>
<keyword evidence="3" id="KW-0732">Signal</keyword>
<keyword evidence="2" id="KW-1133">Transmembrane helix</keyword>
<accession>A0A336MVD0</accession>
<name>A0A336MVD0_CULSO</name>
<dbReference type="VEuPathDB" id="VectorBase:CSON007865"/>
<keyword evidence="2" id="KW-0812">Transmembrane</keyword>
<reference evidence="4" key="1">
    <citation type="submission" date="2018-07" db="EMBL/GenBank/DDBJ databases">
        <authorList>
            <person name="Quirk P.G."/>
            <person name="Krulwich T.A."/>
        </authorList>
    </citation>
    <scope>NUCLEOTIDE SEQUENCE</scope>
</reference>
<evidence type="ECO:0000256" key="1">
    <source>
        <dbReference type="SAM" id="MobiDB-lite"/>
    </source>
</evidence>